<organism evidence="5 6">
    <name type="scientific">Methanolobus vulcani</name>
    <dbReference type="NCBI Taxonomy" id="38026"/>
    <lineage>
        <taxon>Archaea</taxon>
        <taxon>Methanobacteriati</taxon>
        <taxon>Methanobacteriota</taxon>
        <taxon>Stenosarchaea group</taxon>
        <taxon>Methanomicrobia</taxon>
        <taxon>Methanosarcinales</taxon>
        <taxon>Methanosarcinaceae</taxon>
        <taxon>Methanolobus</taxon>
    </lineage>
</organism>
<dbReference type="InterPro" id="IPR039528">
    <property type="entry name" value="DPM1-like"/>
</dbReference>
<dbReference type="AlphaFoldDB" id="A0A7Z7AVJ9"/>
<dbReference type="OrthoDB" id="124413at2157"/>
<name>A0A7Z7AVJ9_9EURY</name>
<feature type="domain" description="Glycosyltransferase 2-like" evidence="4">
    <location>
        <begin position="4"/>
        <end position="176"/>
    </location>
</feature>
<dbReference type="FunFam" id="3.90.550.10:FF:000122">
    <property type="entry name" value="Dolichol-phosphate mannosyltransferase subunit 1"/>
    <property type="match status" value="1"/>
</dbReference>
<gene>
    <name evidence="5" type="ORF">SAMN04488589_0960</name>
</gene>
<dbReference type="InterPro" id="IPR029044">
    <property type="entry name" value="Nucleotide-diphossugar_trans"/>
</dbReference>
<reference evidence="5 6" key="1">
    <citation type="submission" date="2016-10" db="EMBL/GenBank/DDBJ databases">
        <authorList>
            <person name="Varghese N."/>
            <person name="Submissions S."/>
        </authorList>
    </citation>
    <scope>NUCLEOTIDE SEQUENCE [LARGE SCALE GENOMIC DNA]</scope>
    <source>
        <strain evidence="5 6">PL 12/M</strain>
    </source>
</reference>
<evidence type="ECO:0000313" key="5">
    <source>
        <dbReference type="EMBL" id="SDF58615.1"/>
    </source>
</evidence>
<evidence type="ECO:0000256" key="2">
    <source>
        <dbReference type="ARBA" id="ARBA00022676"/>
    </source>
</evidence>
<dbReference type="PANTHER" id="PTHR43398:SF1">
    <property type="entry name" value="DOLICHOL-PHOSPHATE MANNOSYLTRANSFERASE SUBUNIT 1"/>
    <property type="match status" value="1"/>
</dbReference>
<keyword evidence="3 5" id="KW-0808">Transferase</keyword>
<dbReference type="PANTHER" id="PTHR43398">
    <property type="entry name" value="DOLICHOL-PHOSPHATE MANNOSYLTRANSFERASE SUBUNIT 1"/>
    <property type="match status" value="1"/>
</dbReference>
<dbReference type="CDD" id="cd06442">
    <property type="entry name" value="DPM1_like"/>
    <property type="match status" value="1"/>
</dbReference>
<keyword evidence="2 5" id="KW-0328">Glycosyltransferase</keyword>
<proteinExistence type="inferred from homology"/>
<dbReference type="Proteomes" id="UP000199259">
    <property type="component" value="Unassembled WGS sequence"/>
</dbReference>
<dbReference type="GO" id="GO:0004582">
    <property type="term" value="F:dolichyl-phosphate beta-D-mannosyltransferase activity"/>
    <property type="evidence" value="ECO:0007669"/>
    <property type="project" value="InterPro"/>
</dbReference>
<evidence type="ECO:0000256" key="3">
    <source>
        <dbReference type="ARBA" id="ARBA00022679"/>
    </source>
</evidence>
<dbReference type="InterPro" id="IPR001173">
    <property type="entry name" value="Glyco_trans_2-like"/>
</dbReference>
<evidence type="ECO:0000259" key="4">
    <source>
        <dbReference type="Pfam" id="PF00535"/>
    </source>
</evidence>
<dbReference type="SUPFAM" id="SSF53448">
    <property type="entry name" value="Nucleotide-diphospho-sugar transferases"/>
    <property type="match status" value="1"/>
</dbReference>
<dbReference type="GO" id="GO:0016020">
    <property type="term" value="C:membrane"/>
    <property type="evidence" value="ECO:0007669"/>
    <property type="project" value="GOC"/>
</dbReference>
<comment type="similarity">
    <text evidence="1">Belongs to the glycosyltransferase 2 family.</text>
</comment>
<evidence type="ECO:0000256" key="1">
    <source>
        <dbReference type="ARBA" id="ARBA00006739"/>
    </source>
</evidence>
<dbReference type="GO" id="GO:0009247">
    <property type="term" value="P:glycolipid biosynthetic process"/>
    <property type="evidence" value="ECO:0007669"/>
    <property type="project" value="TreeGrafter"/>
</dbReference>
<dbReference type="RefSeq" id="WP_202905726.1">
    <property type="nucleotide sequence ID" value="NZ_FNCA01000002.1"/>
</dbReference>
<dbReference type="EMBL" id="FNCA01000002">
    <property type="protein sequence ID" value="SDF58615.1"/>
    <property type="molecule type" value="Genomic_DNA"/>
</dbReference>
<sequence>MLISVVIPTYNEKENIQILVDKLIEIFNSNNIQGNIVIVDDNSPDGTGKIADELAVYYKPLVHVIHRSGKLGIGTAHIAGFKYSLDKLNADLIFSMDSDLSHNPEYLPDFVKLHNRGYDIIVGSRYVKGGGVKNWGLHRKIVSKGANMLASTILGIKINDMTTGYRCYSRNVLQKLDLDVIKSNGYSFLEEILYYCKRKRFKIGETPIIFVDRTLGSSKLSKNEMAKFFMTILRLRFQH</sequence>
<accession>A0A7Z7AVJ9</accession>
<dbReference type="Gene3D" id="3.90.550.10">
    <property type="entry name" value="Spore Coat Polysaccharide Biosynthesis Protein SpsA, Chain A"/>
    <property type="match status" value="1"/>
</dbReference>
<keyword evidence="6" id="KW-1185">Reference proteome</keyword>
<protein>
    <submittedName>
        <fullName evidence="5">Dolichol-phosphate mannosyltransferase</fullName>
    </submittedName>
</protein>
<dbReference type="Pfam" id="PF00535">
    <property type="entry name" value="Glycos_transf_2"/>
    <property type="match status" value="1"/>
</dbReference>
<evidence type="ECO:0000313" key="6">
    <source>
        <dbReference type="Proteomes" id="UP000199259"/>
    </source>
</evidence>
<comment type="caution">
    <text evidence="5">The sequence shown here is derived from an EMBL/GenBank/DDBJ whole genome shotgun (WGS) entry which is preliminary data.</text>
</comment>